<reference evidence="1" key="1">
    <citation type="submission" date="2023-07" db="EMBL/GenBank/DDBJ databases">
        <authorList>
            <person name="Aktuganov G."/>
            <person name="Boyko T."/>
            <person name="Delegan Y."/>
            <person name="Galimzianova N."/>
            <person name="Gilvanova E."/>
            <person name="Korobov V."/>
            <person name="Kuzmina L."/>
            <person name="Melentiev A."/>
            <person name="Milman P."/>
            <person name="Ryabova A."/>
            <person name="Stupak E."/>
            <person name="Yasakov T."/>
            <person name="Zharikova N."/>
            <person name="Zhurenko E."/>
        </authorList>
    </citation>
    <scope>NUCLEOTIDE SEQUENCE</scope>
    <source>
        <strain evidence="1">IB-739</strain>
    </source>
</reference>
<accession>A0ABT8VCI0</accession>
<dbReference type="EMBL" id="JAUMKJ010000019">
    <property type="protein sequence ID" value="MDO3678696.1"/>
    <property type="molecule type" value="Genomic_DNA"/>
</dbReference>
<dbReference type="Proteomes" id="UP001168883">
    <property type="component" value="Unassembled WGS sequence"/>
</dbReference>
<keyword evidence="2" id="KW-1185">Reference proteome</keyword>
<gene>
    <name evidence="1" type="ORF">Q3C12_16955</name>
</gene>
<comment type="caution">
    <text evidence="1">The sequence shown here is derived from an EMBL/GenBank/DDBJ whole genome shotgun (WGS) entry which is preliminary data.</text>
</comment>
<proteinExistence type="predicted"/>
<protein>
    <submittedName>
        <fullName evidence="1">Uncharacterized protein</fullName>
    </submittedName>
</protein>
<sequence>MAYEAKTNWQLDDTVTEGDMNRIEKGVMDAYTELQGLRNTMAQEIVGLNKAVEGIRSDQTKELVVEVRTSDPNSPAIGSMWIRSDL</sequence>
<dbReference type="RefSeq" id="WP_025853107.1">
    <property type="nucleotide sequence ID" value="NZ_JAUMKJ010000019.1"/>
</dbReference>
<name>A0ABT8VCI0_9BACL</name>
<organism evidence="1 2">
    <name type="scientific">Paenibacillus ehimensis</name>
    <dbReference type="NCBI Taxonomy" id="79264"/>
    <lineage>
        <taxon>Bacteria</taxon>
        <taxon>Bacillati</taxon>
        <taxon>Bacillota</taxon>
        <taxon>Bacilli</taxon>
        <taxon>Bacillales</taxon>
        <taxon>Paenibacillaceae</taxon>
        <taxon>Paenibacillus</taxon>
    </lineage>
</organism>
<evidence type="ECO:0000313" key="1">
    <source>
        <dbReference type="EMBL" id="MDO3678696.1"/>
    </source>
</evidence>
<evidence type="ECO:0000313" key="2">
    <source>
        <dbReference type="Proteomes" id="UP001168883"/>
    </source>
</evidence>